<comment type="caution">
    <text evidence="7">The sequence shown here is derived from an EMBL/GenBank/DDBJ whole genome shotgun (WGS) entry which is preliminary data.</text>
</comment>
<dbReference type="EMBL" id="JAVIIW010000035">
    <property type="protein sequence ID" value="MDX8481702.1"/>
    <property type="molecule type" value="Genomic_DNA"/>
</dbReference>
<accession>A0ABU4Y723</accession>
<organism evidence="7 8">
    <name type="scientific">Mesorhizobium album</name>
    <dbReference type="NCBI Taxonomy" id="3072314"/>
    <lineage>
        <taxon>Bacteria</taxon>
        <taxon>Pseudomonadati</taxon>
        <taxon>Pseudomonadota</taxon>
        <taxon>Alphaproteobacteria</taxon>
        <taxon>Hyphomicrobiales</taxon>
        <taxon>Phyllobacteriaceae</taxon>
        <taxon>Mesorhizobium</taxon>
    </lineage>
</organism>
<evidence type="ECO:0000313" key="7">
    <source>
        <dbReference type="EMBL" id="MDX8481702.1"/>
    </source>
</evidence>
<keyword evidence="3" id="KW-0804">Transcription</keyword>
<dbReference type="PRINTS" id="PR00455">
    <property type="entry name" value="HTHTETR"/>
</dbReference>
<evidence type="ECO:0000256" key="2">
    <source>
        <dbReference type="ARBA" id="ARBA00023125"/>
    </source>
</evidence>
<dbReference type="SUPFAM" id="SSF48498">
    <property type="entry name" value="Tetracyclin repressor-like, C-terminal domain"/>
    <property type="match status" value="1"/>
</dbReference>
<dbReference type="Pfam" id="PF00440">
    <property type="entry name" value="TetR_N"/>
    <property type="match status" value="1"/>
</dbReference>
<feature type="region of interest" description="Disordered" evidence="5">
    <location>
        <begin position="1"/>
        <end position="26"/>
    </location>
</feature>
<dbReference type="SUPFAM" id="SSF46689">
    <property type="entry name" value="Homeodomain-like"/>
    <property type="match status" value="1"/>
</dbReference>
<gene>
    <name evidence="7" type="ORF">RFN28_25050</name>
</gene>
<sequence>MADQPPETDEKPEEPAQKPLRADAKRNRDKLVEVAAQAFASDGVDASLEEIAKRAGVGIGTLYRHFPTREHLVEVVYRREVEGLCQAADELAREHPADVALELWMQRFVDYIATKRGLATSLRVLLTTNSTLFSDTSGRVSGAMRGLVEAAAASGKIRADVDASDVLHALGGIYSAPNTPDWRERSGRLVKLLMDGLRFGARG</sequence>
<dbReference type="PROSITE" id="PS50977">
    <property type="entry name" value="HTH_TETR_2"/>
    <property type="match status" value="1"/>
</dbReference>
<feature type="domain" description="HTH tetR-type" evidence="6">
    <location>
        <begin position="25"/>
        <end position="84"/>
    </location>
</feature>
<feature type="compositionally biased region" description="Acidic residues" evidence="5">
    <location>
        <begin position="1"/>
        <end position="12"/>
    </location>
</feature>
<dbReference type="InterPro" id="IPR050109">
    <property type="entry name" value="HTH-type_TetR-like_transc_reg"/>
</dbReference>
<reference evidence="7 8" key="1">
    <citation type="submission" date="2023-08" db="EMBL/GenBank/DDBJ databases">
        <title>Implementing the SeqCode for naming new Mesorhizobium species isolated from Vachellia karroo root nodules.</title>
        <authorList>
            <person name="Van Lill M."/>
        </authorList>
    </citation>
    <scope>NUCLEOTIDE SEQUENCE [LARGE SCALE GENOMIC DNA]</scope>
    <source>
        <strain evidence="7 8">VK24D</strain>
    </source>
</reference>
<evidence type="ECO:0000256" key="4">
    <source>
        <dbReference type="PROSITE-ProRule" id="PRU00335"/>
    </source>
</evidence>
<dbReference type="RefSeq" id="WP_320289854.1">
    <property type="nucleotide sequence ID" value="NZ_JAVIIW010000035.1"/>
</dbReference>
<evidence type="ECO:0000256" key="5">
    <source>
        <dbReference type="SAM" id="MobiDB-lite"/>
    </source>
</evidence>
<dbReference type="Pfam" id="PF21597">
    <property type="entry name" value="TetR_C_43"/>
    <property type="match status" value="1"/>
</dbReference>
<evidence type="ECO:0000259" key="6">
    <source>
        <dbReference type="PROSITE" id="PS50977"/>
    </source>
</evidence>
<dbReference type="Proteomes" id="UP001287059">
    <property type="component" value="Unassembled WGS sequence"/>
</dbReference>
<keyword evidence="8" id="KW-1185">Reference proteome</keyword>
<protein>
    <submittedName>
        <fullName evidence="7">TetR/AcrR family transcriptional regulator</fullName>
    </submittedName>
</protein>
<evidence type="ECO:0000313" key="8">
    <source>
        <dbReference type="Proteomes" id="UP001287059"/>
    </source>
</evidence>
<dbReference type="InterPro" id="IPR036271">
    <property type="entry name" value="Tet_transcr_reg_TetR-rel_C_sf"/>
</dbReference>
<dbReference type="PANTHER" id="PTHR30055:SF234">
    <property type="entry name" value="HTH-TYPE TRANSCRIPTIONAL REGULATOR BETI"/>
    <property type="match status" value="1"/>
</dbReference>
<evidence type="ECO:0000256" key="1">
    <source>
        <dbReference type="ARBA" id="ARBA00023015"/>
    </source>
</evidence>
<keyword evidence="2 4" id="KW-0238">DNA-binding</keyword>
<feature type="DNA-binding region" description="H-T-H motif" evidence="4">
    <location>
        <begin position="47"/>
        <end position="66"/>
    </location>
</feature>
<dbReference type="InterPro" id="IPR001647">
    <property type="entry name" value="HTH_TetR"/>
</dbReference>
<feature type="compositionally biased region" description="Basic and acidic residues" evidence="5">
    <location>
        <begin position="13"/>
        <end position="26"/>
    </location>
</feature>
<dbReference type="InterPro" id="IPR009057">
    <property type="entry name" value="Homeodomain-like_sf"/>
</dbReference>
<evidence type="ECO:0000256" key="3">
    <source>
        <dbReference type="ARBA" id="ARBA00023163"/>
    </source>
</evidence>
<name>A0ABU4Y723_9HYPH</name>
<dbReference type="Gene3D" id="1.10.357.10">
    <property type="entry name" value="Tetracycline Repressor, domain 2"/>
    <property type="match status" value="1"/>
</dbReference>
<dbReference type="InterPro" id="IPR049445">
    <property type="entry name" value="TetR_SbtR-like_C"/>
</dbReference>
<proteinExistence type="predicted"/>
<dbReference type="PANTHER" id="PTHR30055">
    <property type="entry name" value="HTH-TYPE TRANSCRIPTIONAL REGULATOR RUTR"/>
    <property type="match status" value="1"/>
</dbReference>
<keyword evidence="1" id="KW-0805">Transcription regulation</keyword>